<dbReference type="SUPFAM" id="SSF103088">
    <property type="entry name" value="OmpA-like"/>
    <property type="match status" value="1"/>
</dbReference>
<evidence type="ECO:0000256" key="2">
    <source>
        <dbReference type="SAM" id="SignalP"/>
    </source>
</evidence>
<dbReference type="OrthoDB" id="9809364at2"/>
<comment type="caution">
    <text evidence="4">The sequence shown here is derived from an EMBL/GenBank/DDBJ whole genome shotgun (WGS) entry which is preliminary data.</text>
</comment>
<evidence type="ECO:0000256" key="1">
    <source>
        <dbReference type="PROSITE-ProRule" id="PRU00473"/>
    </source>
</evidence>
<dbReference type="InterPro" id="IPR011659">
    <property type="entry name" value="WD40"/>
</dbReference>
<feature type="domain" description="OmpA-like" evidence="3">
    <location>
        <begin position="634"/>
        <end position="756"/>
    </location>
</feature>
<dbReference type="InterPro" id="IPR011042">
    <property type="entry name" value="6-blade_b-propeller_TolB-like"/>
</dbReference>
<dbReference type="RefSeq" id="WP_147166652.1">
    <property type="nucleotide sequence ID" value="NZ_VOOR01000010.1"/>
</dbReference>
<dbReference type="AlphaFoldDB" id="A0A5C6RSE9"/>
<evidence type="ECO:0000259" key="3">
    <source>
        <dbReference type="PROSITE" id="PS51123"/>
    </source>
</evidence>
<dbReference type="CDD" id="cd07185">
    <property type="entry name" value="OmpA_C-like"/>
    <property type="match status" value="1"/>
</dbReference>
<dbReference type="Gene3D" id="3.30.1330.60">
    <property type="entry name" value="OmpA-like domain"/>
    <property type="match status" value="1"/>
</dbReference>
<dbReference type="EMBL" id="VOOR01000010">
    <property type="protein sequence ID" value="TXB64885.1"/>
    <property type="molecule type" value="Genomic_DNA"/>
</dbReference>
<dbReference type="InterPro" id="IPR050330">
    <property type="entry name" value="Bact_OuterMem_StrucFunc"/>
</dbReference>
<keyword evidence="2" id="KW-0732">Signal</keyword>
<evidence type="ECO:0000313" key="5">
    <source>
        <dbReference type="Proteomes" id="UP000321580"/>
    </source>
</evidence>
<feature type="signal peptide" evidence="2">
    <location>
        <begin position="1"/>
        <end position="18"/>
    </location>
</feature>
<evidence type="ECO:0000313" key="4">
    <source>
        <dbReference type="EMBL" id="TXB64885.1"/>
    </source>
</evidence>
<feature type="chain" id="PRO_5022881327" evidence="2">
    <location>
        <begin position="19"/>
        <end position="761"/>
    </location>
</feature>
<dbReference type="PANTHER" id="PTHR30329:SF21">
    <property type="entry name" value="LIPOPROTEIN YIAD-RELATED"/>
    <property type="match status" value="1"/>
</dbReference>
<dbReference type="Gene3D" id="2.60.40.1120">
    <property type="entry name" value="Carboxypeptidase-like, regulatory domain"/>
    <property type="match status" value="1"/>
</dbReference>
<keyword evidence="5" id="KW-1185">Reference proteome</keyword>
<accession>A0A5C6RSE9</accession>
<gene>
    <name evidence="4" type="ORF">FRY97_06570</name>
</gene>
<dbReference type="PROSITE" id="PS51123">
    <property type="entry name" value="OMPA_2"/>
    <property type="match status" value="1"/>
</dbReference>
<dbReference type="InterPro" id="IPR036737">
    <property type="entry name" value="OmpA-like_sf"/>
</dbReference>
<dbReference type="SUPFAM" id="SSF82171">
    <property type="entry name" value="DPP6 N-terminal domain-like"/>
    <property type="match status" value="1"/>
</dbReference>
<sequence>MRNLTVILLLLYSCCSQSFGQATKLDKANEYFSAGNYPASIPLYHDILKREDVPAAKIRLAEAYFYQGDYAKAANWFALVVGLEESTPEHRLQLGLSLLRTERCAAAQHWFDEFLKLRPYDPRKIDLADACATQERLERGRKGEVSITMLPLNTAYNDFAPVCHPEGLVFSSDRQPTEEGRPAVKLYLSRSGQEGGLKEAALFSIVPGSPGDEGTAAFNAAGDEVFYTRTRFVKAKRGQEAARGLEIASGRLLPQGDWSSVETLPFSSDEYSVAHPAVSADGSRLYFSSDRPGGFGGKDIYLSVRAGAKWAEPVNLGPQVNTAGDELYPCLAEDGALFFASDGHIGLGGLDLFEVNEGDNGLWERPANLGAPFNSSADDFGLTWMPSAQEGYFSSNRDGGAGGDDIYHFRMSGKLAVIDVLDLSTGLPLQDAVVVNESSQDSLFTNAAGKVTVRLQECLTLRGVHPGFFDKALELCPEEIEVSADTLFLAMALKPDIPHRLKGVVFDRSTGRPLESVMVRASSAECRTPAIAHTDRRGLFSIDLSSNCCYDIMASLEGFYENRAEEPVCTGQNPNDHFLNLFLQPEAGTAVSIPDKKAPPARADQPAPPVYEPQAPAEEDVFAGFERSKPGKSTPGGANAYRLNVYYDVGRSSVQKASVPELFKLRDLMLRNPDIIIEISSHTDANGEAEDNRRLSQRRADAIVRYLAGEGIDRGRLVATGYGESQLTNDCEDGVDCPEWMHQQNRRTEIRLIGRVGDNGQ</sequence>
<dbReference type="InterPro" id="IPR008969">
    <property type="entry name" value="CarboxyPept-like_regulatory"/>
</dbReference>
<dbReference type="Gene3D" id="2.120.10.30">
    <property type="entry name" value="TolB, C-terminal domain"/>
    <property type="match status" value="1"/>
</dbReference>
<organism evidence="4 5">
    <name type="scientific">Phaeodactylibacter luteus</name>
    <dbReference type="NCBI Taxonomy" id="1564516"/>
    <lineage>
        <taxon>Bacteria</taxon>
        <taxon>Pseudomonadati</taxon>
        <taxon>Bacteroidota</taxon>
        <taxon>Saprospiria</taxon>
        <taxon>Saprospirales</taxon>
        <taxon>Haliscomenobacteraceae</taxon>
        <taxon>Phaeodactylibacter</taxon>
    </lineage>
</organism>
<dbReference type="Gene3D" id="1.25.40.10">
    <property type="entry name" value="Tetratricopeptide repeat domain"/>
    <property type="match status" value="1"/>
</dbReference>
<dbReference type="Pfam" id="PF00691">
    <property type="entry name" value="OmpA"/>
    <property type="match status" value="1"/>
</dbReference>
<dbReference type="InterPro" id="IPR006665">
    <property type="entry name" value="OmpA-like"/>
</dbReference>
<reference evidence="4 5" key="1">
    <citation type="submission" date="2019-08" db="EMBL/GenBank/DDBJ databases">
        <title>Genome of Phaeodactylibacter luteus.</title>
        <authorList>
            <person name="Bowman J.P."/>
        </authorList>
    </citation>
    <scope>NUCLEOTIDE SEQUENCE [LARGE SCALE GENOMIC DNA]</scope>
    <source>
        <strain evidence="4 5">KCTC 42180</strain>
    </source>
</reference>
<dbReference type="Proteomes" id="UP000321580">
    <property type="component" value="Unassembled WGS sequence"/>
</dbReference>
<proteinExistence type="predicted"/>
<dbReference type="Pfam" id="PF07676">
    <property type="entry name" value="PD40"/>
    <property type="match status" value="1"/>
</dbReference>
<dbReference type="GO" id="GO:0016020">
    <property type="term" value="C:membrane"/>
    <property type="evidence" value="ECO:0007669"/>
    <property type="project" value="UniProtKB-UniRule"/>
</dbReference>
<name>A0A5C6RSE9_9BACT</name>
<protein>
    <submittedName>
        <fullName evidence="4">OmpA family protein</fullName>
    </submittedName>
</protein>
<dbReference type="SUPFAM" id="SSF49464">
    <property type="entry name" value="Carboxypeptidase regulatory domain-like"/>
    <property type="match status" value="1"/>
</dbReference>
<dbReference type="InterPro" id="IPR011990">
    <property type="entry name" value="TPR-like_helical_dom_sf"/>
</dbReference>
<keyword evidence="1" id="KW-0472">Membrane</keyword>
<dbReference type="SUPFAM" id="SSF48452">
    <property type="entry name" value="TPR-like"/>
    <property type="match status" value="1"/>
</dbReference>
<dbReference type="Pfam" id="PF13432">
    <property type="entry name" value="TPR_16"/>
    <property type="match status" value="1"/>
</dbReference>
<dbReference type="PANTHER" id="PTHR30329">
    <property type="entry name" value="STATOR ELEMENT OF FLAGELLAR MOTOR COMPLEX"/>
    <property type="match status" value="1"/>
</dbReference>